<feature type="compositionally biased region" description="Basic and acidic residues" evidence="1">
    <location>
        <begin position="75"/>
        <end position="90"/>
    </location>
</feature>
<accession>A0A6A6PCP8</accession>
<name>A0A6A6PCP8_9PEZI</name>
<feature type="compositionally biased region" description="Polar residues" evidence="1">
    <location>
        <begin position="406"/>
        <end position="417"/>
    </location>
</feature>
<feature type="compositionally biased region" description="Basic and acidic residues" evidence="1">
    <location>
        <begin position="58"/>
        <end position="67"/>
    </location>
</feature>
<feature type="compositionally biased region" description="Basic and acidic residues" evidence="1">
    <location>
        <begin position="502"/>
        <end position="521"/>
    </location>
</feature>
<protein>
    <submittedName>
        <fullName evidence="2">Uncharacterized protein</fullName>
    </submittedName>
</protein>
<dbReference type="InterPro" id="IPR018822">
    <property type="entry name" value="UPF0646"/>
</dbReference>
<feature type="compositionally biased region" description="Acidic residues" evidence="1">
    <location>
        <begin position="42"/>
        <end position="52"/>
    </location>
</feature>
<feature type="compositionally biased region" description="Acidic residues" evidence="1">
    <location>
        <begin position="582"/>
        <end position="598"/>
    </location>
</feature>
<feature type="region of interest" description="Disordered" evidence="1">
    <location>
        <begin position="393"/>
        <end position="949"/>
    </location>
</feature>
<dbReference type="Pfam" id="PF10336">
    <property type="entry name" value="DUF2420"/>
    <property type="match status" value="1"/>
</dbReference>
<evidence type="ECO:0000313" key="3">
    <source>
        <dbReference type="Proteomes" id="UP000799766"/>
    </source>
</evidence>
<dbReference type="AlphaFoldDB" id="A0A6A6PCP8"/>
<proteinExistence type="predicted"/>
<feature type="compositionally biased region" description="Low complexity" evidence="1">
    <location>
        <begin position="530"/>
        <end position="541"/>
    </location>
</feature>
<feature type="compositionally biased region" description="Basic and acidic residues" evidence="1">
    <location>
        <begin position="543"/>
        <end position="556"/>
    </location>
</feature>
<evidence type="ECO:0000313" key="2">
    <source>
        <dbReference type="EMBL" id="KAF2461755.1"/>
    </source>
</evidence>
<feature type="region of interest" description="Disordered" evidence="1">
    <location>
        <begin position="1"/>
        <end position="209"/>
    </location>
</feature>
<feature type="compositionally biased region" description="Acidic residues" evidence="1">
    <location>
        <begin position="886"/>
        <end position="901"/>
    </location>
</feature>
<feature type="compositionally biased region" description="Basic and acidic residues" evidence="1">
    <location>
        <begin position="692"/>
        <end position="714"/>
    </location>
</feature>
<feature type="compositionally biased region" description="Basic and acidic residues" evidence="1">
    <location>
        <begin position="836"/>
        <end position="852"/>
    </location>
</feature>
<feature type="compositionally biased region" description="Polar residues" evidence="1">
    <location>
        <begin position="863"/>
        <end position="876"/>
    </location>
</feature>
<feature type="compositionally biased region" description="Basic and acidic residues" evidence="1">
    <location>
        <begin position="186"/>
        <end position="195"/>
    </location>
</feature>
<organism evidence="2 3">
    <name type="scientific">Lineolata rhizophorae</name>
    <dbReference type="NCBI Taxonomy" id="578093"/>
    <lineage>
        <taxon>Eukaryota</taxon>
        <taxon>Fungi</taxon>
        <taxon>Dikarya</taxon>
        <taxon>Ascomycota</taxon>
        <taxon>Pezizomycotina</taxon>
        <taxon>Dothideomycetes</taxon>
        <taxon>Dothideomycetes incertae sedis</taxon>
        <taxon>Lineolatales</taxon>
        <taxon>Lineolataceae</taxon>
        <taxon>Lineolata</taxon>
    </lineage>
</organism>
<feature type="compositionally biased region" description="Acidic residues" evidence="1">
    <location>
        <begin position="776"/>
        <end position="791"/>
    </location>
</feature>
<keyword evidence="3" id="KW-1185">Reference proteome</keyword>
<feature type="compositionally biased region" description="Basic and acidic residues" evidence="1">
    <location>
        <begin position="420"/>
        <end position="451"/>
    </location>
</feature>
<feature type="compositionally biased region" description="Polar residues" evidence="1">
    <location>
        <begin position="126"/>
        <end position="154"/>
    </location>
</feature>
<dbReference type="OrthoDB" id="5339076at2759"/>
<dbReference type="EMBL" id="MU001670">
    <property type="protein sequence ID" value="KAF2461755.1"/>
    <property type="molecule type" value="Genomic_DNA"/>
</dbReference>
<sequence>MAQAIPALDIPPPEDDMEISSDFGRMDDDIEIDLDTSGPPPDTDDFMVDDSSEQPQTGHEEVNKDDVMLDEEDADRPMEDDVTIDEHLTDAEPDAPPPLEHASHDDIDLTLDGESVGGRDTGDAPAQQNEANTVSNFQHLDGQSTFVGESTHIQDSGKVQDVPEPFSDPDENKEVHDTNSVNIRDFATDSGHDGSSHQTTVADATGETASDRGIVEQSHEGHEDAAISQYVEHHEGTQEVHEASGSHPVSVLYEGSVISLFPPRELEESETFFLQDETLVHSSIGDLLQSCRQVLGDTIQAEDELEIDIAELGLCLSEDSVFATTTSLATIIDVFVQLHQQDGDSNPGPLHMALNTKTRFSSRLTALMHAAEEGKGMSELPFLNGNWEEVKEHEDTAGSIEKRAGDQSTEVSASQATDFIPRDGNTDVQHDDYPAEKGDESPHQEPAERNQNKSVKVANANLDDSPASIDAKGANSREFPVPDEFAGADQHTANSLEEQDGDEHAKSLEFHEQPSDNHGEDSTANDYAQEENSGQEQSGEEYAGEHDADGQGHADGEYDGQGYAGGEYAGKEYVSEEHAEEHAEEEYVGEEHAEEEYAGEEHTVEEVAAEGPGEAHTAEEYDETQAGDSLETFEVHEEAPEEELEGTAKGGEPHMRSGNNDRESSRSSTTVQGDASPRDIHPVTDDMAGEASSDKRNTKRQDTIPLDSVDKTESTTKQQPDLLHNNDNDEASFHEDPHLDDLPDNYIDFNTEDAEDHQNSQPLEYQPQPHGAPDTHDDDEINYDDAGELDDQNSLNFEEAQGIQIEEVYEPEESGAVHVGPDSIEDQDSISYDDLEVQRGPEDQFEGHEDGKSVTGGPKNRQEPQSQSAGANNTAVQEHEEHDVGGSDDDEINYDLDDLDGSSEGNIVGASLDQGATVTDSPTHKRSFSEHAGDAGISPAKEAKRIRST</sequence>
<feature type="compositionally biased region" description="Basic and acidic residues" evidence="1">
    <location>
        <begin position="651"/>
        <end position="665"/>
    </location>
</feature>
<feature type="compositionally biased region" description="Basic and acidic residues" evidence="1">
    <location>
        <begin position="393"/>
        <end position="405"/>
    </location>
</feature>
<feature type="compositionally biased region" description="Basic and acidic residues" evidence="1">
    <location>
        <begin position="569"/>
        <end position="581"/>
    </location>
</feature>
<gene>
    <name evidence="2" type="ORF">BDY21DRAFT_167</name>
</gene>
<evidence type="ECO:0000256" key="1">
    <source>
        <dbReference type="SAM" id="MobiDB-lite"/>
    </source>
</evidence>
<reference evidence="2" key="1">
    <citation type="journal article" date="2020" name="Stud. Mycol.">
        <title>101 Dothideomycetes genomes: a test case for predicting lifestyles and emergence of pathogens.</title>
        <authorList>
            <person name="Haridas S."/>
            <person name="Albert R."/>
            <person name="Binder M."/>
            <person name="Bloem J."/>
            <person name="Labutti K."/>
            <person name="Salamov A."/>
            <person name="Andreopoulos B."/>
            <person name="Baker S."/>
            <person name="Barry K."/>
            <person name="Bills G."/>
            <person name="Bluhm B."/>
            <person name="Cannon C."/>
            <person name="Castanera R."/>
            <person name="Culley D."/>
            <person name="Daum C."/>
            <person name="Ezra D."/>
            <person name="Gonzalez J."/>
            <person name="Henrissat B."/>
            <person name="Kuo A."/>
            <person name="Liang C."/>
            <person name="Lipzen A."/>
            <person name="Lutzoni F."/>
            <person name="Magnuson J."/>
            <person name="Mondo S."/>
            <person name="Nolan M."/>
            <person name="Ohm R."/>
            <person name="Pangilinan J."/>
            <person name="Park H.-J."/>
            <person name="Ramirez L."/>
            <person name="Alfaro M."/>
            <person name="Sun H."/>
            <person name="Tritt A."/>
            <person name="Yoshinaga Y."/>
            <person name="Zwiers L.-H."/>
            <person name="Turgeon B."/>
            <person name="Goodwin S."/>
            <person name="Spatafora J."/>
            <person name="Crous P."/>
            <person name="Grigoriev I."/>
        </authorList>
    </citation>
    <scope>NUCLEOTIDE SEQUENCE</scope>
    <source>
        <strain evidence="2">ATCC 16933</strain>
    </source>
</reference>
<feature type="compositionally biased region" description="Basic and acidic residues" evidence="1">
    <location>
        <begin position="724"/>
        <end position="741"/>
    </location>
</feature>
<feature type="compositionally biased region" description="Acidic residues" evidence="1">
    <location>
        <begin position="823"/>
        <end position="835"/>
    </location>
</feature>
<dbReference type="Proteomes" id="UP000799766">
    <property type="component" value="Unassembled WGS sequence"/>
</dbReference>